<name>A0A6C0GJI4_9BACT</name>
<organism evidence="1 2">
    <name type="scientific">Rhodocytophaga rosea</name>
    <dbReference type="NCBI Taxonomy" id="2704465"/>
    <lineage>
        <taxon>Bacteria</taxon>
        <taxon>Pseudomonadati</taxon>
        <taxon>Bacteroidota</taxon>
        <taxon>Cytophagia</taxon>
        <taxon>Cytophagales</taxon>
        <taxon>Rhodocytophagaceae</taxon>
        <taxon>Rhodocytophaga</taxon>
    </lineage>
</organism>
<reference evidence="1 2" key="1">
    <citation type="submission" date="2020-01" db="EMBL/GenBank/DDBJ databases">
        <authorList>
            <person name="Kim M.K."/>
        </authorList>
    </citation>
    <scope>NUCLEOTIDE SEQUENCE [LARGE SCALE GENOMIC DNA]</scope>
    <source>
        <strain evidence="1 2">172606-1</strain>
    </source>
</reference>
<accession>A0A6C0GJI4</accession>
<dbReference type="EMBL" id="CP048222">
    <property type="protein sequence ID" value="QHT68119.1"/>
    <property type="molecule type" value="Genomic_DNA"/>
</dbReference>
<dbReference type="AlphaFoldDB" id="A0A6C0GJI4"/>
<evidence type="ECO:0000313" key="2">
    <source>
        <dbReference type="Proteomes" id="UP000480178"/>
    </source>
</evidence>
<proteinExistence type="predicted"/>
<dbReference type="RefSeq" id="WP_162444138.1">
    <property type="nucleotide sequence ID" value="NZ_CP048222.1"/>
</dbReference>
<sequence length="185" mass="21730">MNRLLIVLFTHLFLSCSSSKEYSITCSNRIPLNLKHFNNQDENFSIEHPVLMTILPNKAYFKFNSIDTTRLKKENIINLLTVEHYQLKDEQSFDEFYKEIQKRNEEAKTRIQPVMSENLIETTISGRPSKITTIGIKEGNTILMTRIFYIQEKDRIFVVTLGTTDKDYEEIFCQYYPVVKSIKGI</sequence>
<gene>
    <name evidence="1" type="ORF">GXP67_16470</name>
</gene>
<keyword evidence="2" id="KW-1185">Reference proteome</keyword>
<dbReference type="PROSITE" id="PS51257">
    <property type="entry name" value="PROKAR_LIPOPROTEIN"/>
    <property type="match status" value="1"/>
</dbReference>
<dbReference type="KEGG" id="rhoz:GXP67_16470"/>
<dbReference type="Gene3D" id="3.40.1000.10">
    <property type="entry name" value="Mog1/PsbP, alpha/beta/alpha sandwich"/>
    <property type="match status" value="1"/>
</dbReference>
<dbReference type="Proteomes" id="UP000480178">
    <property type="component" value="Chromosome"/>
</dbReference>
<evidence type="ECO:0000313" key="1">
    <source>
        <dbReference type="EMBL" id="QHT68119.1"/>
    </source>
</evidence>
<protein>
    <submittedName>
        <fullName evidence="1">Uncharacterized protein</fullName>
    </submittedName>
</protein>